<evidence type="ECO:0000256" key="6">
    <source>
        <dbReference type="SAM" id="Phobius"/>
    </source>
</evidence>
<comment type="subcellular location">
    <subcellularLocation>
        <location evidence="1">Membrane</location>
        <topology evidence="1">Multi-pass membrane protein</topology>
    </subcellularLocation>
</comment>
<accession>A0ABN9XEZ3</accession>
<evidence type="ECO:0000256" key="2">
    <source>
        <dbReference type="ARBA" id="ARBA00022692"/>
    </source>
</evidence>
<keyword evidence="4 6" id="KW-0472">Membrane</keyword>
<proteinExistence type="predicted"/>
<evidence type="ECO:0000313" key="8">
    <source>
        <dbReference type="Proteomes" id="UP001189429"/>
    </source>
</evidence>
<evidence type="ECO:0000256" key="1">
    <source>
        <dbReference type="ARBA" id="ARBA00004141"/>
    </source>
</evidence>
<dbReference type="Pfam" id="PF07264">
    <property type="entry name" value="EI24"/>
    <property type="match status" value="1"/>
</dbReference>
<organism evidence="7 8">
    <name type="scientific">Prorocentrum cordatum</name>
    <dbReference type="NCBI Taxonomy" id="2364126"/>
    <lineage>
        <taxon>Eukaryota</taxon>
        <taxon>Sar</taxon>
        <taxon>Alveolata</taxon>
        <taxon>Dinophyceae</taxon>
        <taxon>Prorocentrales</taxon>
        <taxon>Prorocentraceae</taxon>
        <taxon>Prorocentrum</taxon>
    </lineage>
</organism>
<feature type="compositionally biased region" description="Gly residues" evidence="5">
    <location>
        <begin position="324"/>
        <end position="334"/>
    </location>
</feature>
<comment type="caution">
    <text evidence="7">The sequence shown here is derived from an EMBL/GenBank/DDBJ whole genome shotgun (WGS) entry which is preliminary data.</text>
</comment>
<evidence type="ECO:0008006" key="9">
    <source>
        <dbReference type="Google" id="ProtNLM"/>
    </source>
</evidence>
<name>A0ABN9XEZ3_9DINO</name>
<dbReference type="EMBL" id="CAUYUJ010020442">
    <property type="protein sequence ID" value="CAK0898214.1"/>
    <property type="molecule type" value="Genomic_DNA"/>
</dbReference>
<evidence type="ECO:0000256" key="3">
    <source>
        <dbReference type="ARBA" id="ARBA00022989"/>
    </source>
</evidence>
<feature type="transmembrane region" description="Helical" evidence="6">
    <location>
        <begin position="24"/>
        <end position="47"/>
    </location>
</feature>
<dbReference type="InterPro" id="IPR059112">
    <property type="entry name" value="CysZ/EI24"/>
</dbReference>
<evidence type="ECO:0000313" key="7">
    <source>
        <dbReference type="EMBL" id="CAK0898214.1"/>
    </source>
</evidence>
<feature type="region of interest" description="Disordered" evidence="5">
    <location>
        <begin position="256"/>
        <end position="334"/>
    </location>
</feature>
<feature type="transmembrane region" description="Helical" evidence="6">
    <location>
        <begin position="88"/>
        <end position="110"/>
    </location>
</feature>
<gene>
    <name evidence="7" type="ORF">PCOR1329_LOCUS76143</name>
</gene>
<dbReference type="Proteomes" id="UP001189429">
    <property type="component" value="Unassembled WGS sequence"/>
</dbReference>
<feature type="transmembrane region" description="Helical" evidence="6">
    <location>
        <begin position="147"/>
        <end position="169"/>
    </location>
</feature>
<keyword evidence="2 6" id="KW-0812">Transmembrane</keyword>
<reference evidence="7" key="1">
    <citation type="submission" date="2023-10" db="EMBL/GenBank/DDBJ databases">
        <authorList>
            <person name="Chen Y."/>
            <person name="Shah S."/>
            <person name="Dougan E. K."/>
            <person name="Thang M."/>
            <person name="Chan C."/>
        </authorList>
    </citation>
    <scope>NUCLEOTIDE SEQUENCE [LARGE SCALE GENOMIC DNA]</scope>
</reference>
<sequence>MANFCPCLTPIWGMLIFLMRPSMWGHMVLPLVISFVLTIGVVVALYVPAVEDWQVTELEKFSEEYEPSFFGHNFTEIFNEDNRDNVKIGLKVAAPFEAALVAYISFQALFSKVFGKLAMLCLEERAAYTDFLEKHNLTDEAPEGGPWGCLCSTIVSLALLLATLSLNFFPIIGQVLFALANGWLYTWLNISDLLTIIGYKSFSSQLKHMLCCPPVNVCTPTFSSAPFASASPSSPSWGCWPLVASPAHPLSCSRATSRRARWAPTSRRANPRSPRSTRLAPRSQQLLPPSGGSGLPRPSAPPPGGSARPGGGGDAAQGGRSFRGAGGAGVRGQA</sequence>
<evidence type="ECO:0000256" key="4">
    <source>
        <dbReference type="ARBA" id="ARBA00023136"/>
    </source>
</evidence>
<keyword evidence="8" id="KW-1185">Reference proteome</keyword>
<evidence type="ECO:0000256" key="5">
    <source>
        <dbReference type="SAM" id="MobiDB-lite"/>
    </source>
</evidence>
<keyword evidence="3 6" id="KW-1133">Transmembrane helix</keyword>
<feature type="compositionally biased region" description="Gly residues" evidence="5">
    <location>
        <begin position="307"/>
        <end position="316"/>
    </location>
</feature>
<feature type="non-terminal residue" evidence="7">
    <location>
        <position position="334"/>
    </location>
</feature>
<feature type="transmembrane region" description="Helical" evidence="6">
    <location>
        <begin position="175"/>
        <end position="199"/>
    </location>
</feature>
<protein>
    <recommendedName>
        <fullName evidence="9">ADP,ATP carrier protein</fullName>
    </recommendedName>
</protein>